<dbReference type="AlphaFoldDB" id="A0AAV1SCQ7"/>
<sequence length="116" mass="12304">MHLPTCMDFSNCCCAHFSACIVFFCLRLTNYGSSYLVSHGDVVHDAVLEDVVVGGMGTTASFWSFAGLATQPRIGESTGVGHPDCWSINSATLFQIGDSGAGTMAIFGCRFASSEF</sequence>
<accession>A0AAV1SCQ7</accession>
<organism evidence="1 2">
    <name type="scientific">Dovyalis caffra</name>
    <dbReference type="NCBI Taxonomy" id="77055"/>
    <lineage>
        <taxon>Eukaryota</taxon>
        <taxon>Viridiplantae</taxon>
        <taxon>Streptophyta</taxon>
        <taxon>Embryophyta</taxon>
        <taxon>Tracheophyta</taxon>
        <taxon>Spermatophyta</taxon>
        <taxon>Magnoliopsida</taxon>
        <taxon>eudicotyledons</taxon>
        <taxon>Gunneridae</taxon>
        <taxon>Pentapetalae</taxon>
        <taxon>rosids</taxon>
        <taxon>fabids</taxon>
        <taxon>Malpighiales</taxon>
        <taxon>Salicaceae</taxon>
        <taxon>Flacourtieae</taxon>
        <taxon>Dovyalis</taxon>
    </lineage>
</organism>
<dbReference type="EMBL" id="CAWUPB010001173">
    <property type="protein sequence ID" value="CAK7347614.1"/>
    <property type="molecule type" value="Genomic_DNA"/>
</dbReference>
<dbReference type="Proteomes" id="UP001314170">
    <property type="component" value="Unassembled WGS sequence"/>
</dbReference>
<evidence type="ECO:0000313" key="1">
    <source>
        <dbReference type="EMBL" id="CAK7347614.1"/>
    </source>
</evidence>
<protein>
    <recommendedName>
        <fullName evidence="3">Secreted protein</fullName>
    </recommendedName>
</protein>
<reference evidence="1 2" key="1">
    <citation type="submission" date="2024-01" db="EMBL/GenBank/DDBJ databases">
        <authorList>
            <person name="Waweru B."/>
        </authorList>
    </citation>
    <scope>NUCLEOTIDE SEQUENCE [LARGE SCALE GENOMIC DNA]</scope>
</reference>
<name>A0AAV1SCQ7_9ROSI</name>
<evidence type="ECO:0008006" key="3">
    <source>
        <dbReference type="Google" id="ProtNLM"/>
    </source>
</evidence>
<evidence type="ECO:0000313" key="2">
    <source>
        <dbReference type="Proteomes" id="UP001314170"/>
    </source>
</evidence>
<proteinExistence type="predicted"/>
<comment type="caution">
    <text evidence="1">The sequence shown here is derived from an EMBL/GenBank/DDBJ whole genome shotgun (WGS) entry which is preliminary data.</text>
</comment>
<keyword evidence="2" id="KW-1185">Reference proteome</keyword>
<gene>
    <name evidence="1" type="ORF">DCAF_LOCUS20302</name>
</gene>